<comment type="caution">
    <text evidence="3">The sequence shown here is derived from an EMBL/GenBank/DDBJ whole genome shotgun (WGS) entry which is preliminary data.</text>
</comment>
<name>A0A3E0TQX6_9GAMM</name>
<proteinExistence type="predicted"/>
<feature type="chain" id="PRO_5017631104" evidence="2">
    <location>
        <begin position="23"/>
        <end position="104"/>
    </location>
</feature>
<protein>
    <submittedName>
        <fullName evidence="3">Uncharacterized protein</fullName>
    </submittedName>
</protein>
<dbReference type="AlphaFoldDB" id="A0A3E0TQX6"/>
<organism evidence="3 4">
    <name type="scientific">Thalassotalea euphylliae</name>
    <dbReference type="NCBI Taxonomy" id="1655234"/>
    <lineage>
        <taxon>Bacteria</taxon>
        <taxon>Pseudomonadati</taxon>
        <taxon>Pseudomonadota</taxon>
        <taxon>Gammaproteobacteria</taxon>
        <taxon>Alteromonadales</taxon>
        <taxon>Colwelliaceae</taxon>
        <taxon>Thalassotalea</taxon>
    </lineage>
</organism>
<reference evidence="3 4" key="1">
    <citation type="submission" date="2018-08" db="EMBL/GenBank/DDBJ databases">
        <title>Thalassotalea euphylliae genome.</title>
        <authorList>
            <person name="Summers S."/>
            <person name="Rice S.A."/>
            <person name="Freckelton M.L."/>
            <person name="Nedved B.T."/>
            <person name="Hadfield M.G."/>
        </authorList>
    </citation>
    <scope>NUCLEOTIDE SEQUENCE [LARGE SCALE GENOMIC DNA]</scope>
    <source>
        <strain evidence="3 4">H1</strain>
    </source>
</reference>
<feature type="signal peptide" evidence="2">
    <location>
        <begin position="1"/>
        <end position="22"/>
    </location>
</feature>
<dbReference type="EMBL" id="QUOU01000001">
    <property type="protein sequence ID" value="REL26914.1"/>
    <property type="molecule type" value="Genomic_DNA"/>
</dbReference>
<accession>A0A3E0TQX6</accession>
<dbReference type="RefSeq" id="WP_116008017.1">
    <property type="nucleotide sequence ID" value="NZ_QUOU01000001.1"/>
</dbReference>
<evidence type="ECO:0000313" key="3">
    <source>
        <dbReference type="EMBL" id="REL26914.1"/>
    </source>
</evidence>
<sequence length="104" mass="11202">MARLYTITLILALTIVSLKAIANPASSGTQHKEQSKKLPKQVVNNVKPSSKKDSPNKEKSEPLQEMSQSNSPPSPAPSSPMHKPKGIIDICKLNPELASCKGNE</sequence>
<evidence type="ECO:0000313" key="4">
    <source>
        <dbReference type="Proteomes" id="UP000256478"/>
    </source>
</evidence>
<evidence type="ECO:0000256" key="2">
    <source>
        <dbReference type="SAM" id="SignalP"/>
    </source>
</evidence>
<feature type="compositionally biased region" description="Basic and acidic residues" evidence="1">
    <location>
        <begin position="50"/>
        <end position="62"/>
    </location>
</feature>
<keyword evidence="2" id="KW-0732">Signal</keyword>
<dbReference type="Proteomes" id="UP000256478">
    <property type="component" value="Unassembled WGS sequence"/>
</dbReference>
<evidence type="ECO:0000256" key="1">
    <source>
        <dbReference type="SAM" id="MobiDB-lite"/>
    </source>
</evidence>
<feature type="region of interest" description="Disordered" evidence="1">
    <location>
        <begin position="24"/>
        <end position="88"/>
    </location>
</feature>
<gene>
    <name evidence="3" type="ORF">DXX93_10260</name>
</gene>